<dbReference type="EMBL" id="CAJPWZ010000656">
    <property type="protein sequence ID" value="CAG2197899.1"/>
    <property type="molecule type" value="Genomic_DNA"/>
</dbReference>
<evidence type="ECO:0000256" key="1">
    <source>
        <dbReference type="SAM" id="Coils"/>
    </source>
</evidence>
<keyword evidence="1" id="KW-0175">Coiled coil</keyword>
<organism evidence="2 3">
    <name type="scientific">Mytilus edulis</name>
    <name type="common">Blue mussel</name>
    <dbReference type="NCBI Taxonomy" id="6550"/>
    <lineage>
        <taxon>Eukaryota</taxon>
        <taxon>Metazoa</taxon>
        <taxon>Spiralia</taxon>
        <taxon>Lophotrochozoa</taxon>
        <taxon>Mollusca</taxon>
        <taxon>Bivalvia</taxon>
        <taxon>Autobranchia</taxon>
        <taxon>Pteriomorphia</taxon>
        <taxon>Mytilida</taxon>
        <taxon>Mytiloidea</taxon>
        <taxon>Mytilidae</taxon>
        <taxon>Mytilinae</taxon>
        <taxon>Mytilus</taxon>
    </lineage>
</organism>
<dbReference type="OrthoDB" id="10370372at2759"/>
<name>A0A8S3QQI7_MYTED</name>
<comment type="caution">
    <text evidence="2">The sequence shown here is derived from an EMBL/GenBank/DDBJ whole genome shotgun (WGS) entry which is preliminary data.</text>
</comment>
<gene>
    <name evidence="2" type="ORF">MEDL_12687</name>
</gene>
<sequence length="191" mass="22146">MATTESDSELININDDIPSGQQTRQHQIIPINFNLGNLEDDSMDDTDSQVINNCIGNFDELLTKRHYMAKLTRDLRRLKEDELLNYARIHKATLSPALSSIETEQYFKWKSNCEQLWREACANVKNGNNITKLNNKVQDTKEKLADEYRKTASKTLNKDDLGKSTNEAYIEKIKHQLEVLKRKTQREENLS</sequence>
<protein>
    <submittedName>
        <fullName evidence="2">Uncharacterized protein</fullName>
    </submittedName>
</protein>
<dbReference type="Proteomes" id="UP000683360">
    <property type="component" value="Unassembled WGS sequence"/>
</dbReference>
<evidence type="ECO:0000313" key="2">
    <source>
        <dbReference type="EMBL" id="CAG2197899.1"/>
    </source>
</evidence>
<dbReference type="AlphaFoldDB" id="A0A8S3QQI7"/>
<proteinExistence type="predicted"/>
<accession>A0A8S3QQI7</accession>
<evidence type="ECO:0000313" key="3">
    <source>
        <dbReference type="Proteomes" id="UP000683360"/>
    </source>
</evidence>
<keyword evidence="3" id="KW-1185">Reference proteome</keyword>
<reference evidence="2" key="1">
    <citation type="submission" date="2021-03" db="EMBL/GenBank/DDBJ databases">
        <authorList>
            <person name="Bekaert M."/>
        </authorList>
    </citation>
    <scope>NUCLEOTIDE SEQUENCE</scope>
</reference>
<feature type="coiled-coil region" evidence="1">
    <location>
        <begin position="130"/>
        <end position="190"/>
    </location>
</feature>